<keyword evidence="1" id="KW-1133">Transmembrane helix</keyword>
<evidence type="ECO:0000256" key="1">
    <source>
        <dbReference type="SAM" id="Phobius"/>
    </source>
</evidence>
<reference evidence="2 3" key="1">
    <citation type="submission" date="2016-11" db="EMBL/GenBank/DDBJ databases">
        <authorList>
            <person name="Jaros S."/>
            <person name="Januszkiewicz K."/>
            <person name="Wedrychowicz H."/>
        </authorList>
    </citation>
    <scope>NUCLEOTIDE SEQUENCE [LARGE SCALE GENOMIC DNA]</scope>
    <source>
        <strain evidence="2 3">DSM 43832</strain>
    </source>
</reference>
<organism evidence="2 3">
    <name type="scientific">Pseudonocardia thermophila</name>
    <dbReference type="NCBI Taxonomy" id="1848"/>
    <lineage>
        <taxon>Bacteria</taxon>
        <taxon>Bacillati</taxon>
        <taxon>Actinomycetota</taxon>
        <taxon>Actinomycetes</taxon>
        <taxon>Pseudonocardiales</taxon>
        <taxon>Pseudonocardiaceae</taxon>
        <taxon>Pseudonocardia</taxon>
    </lineage>
</organism>
<protein>
    <submittedName>
        <fullName evidence="2">Uncharacterized protein</fullName>
    </submittedName>
</protein>
<evidence type="ECO:0000313" key="2">
    <source>
        <dbReference type="EMBL" id="SHK70130.1"/>
    </source>
</evidence>
<dbReference type="RefSeq" id="WP_073457651.1">
    <property type="nucleotide sequence ID" value="NZ_CALGVN010000048.1"/>
</dbReference>
<keyword evidence="3" id="KW-1185">Reference proteome</keyword>
<gene>
    <name evidence="2" type="ORF">SAMN05443637_110163</name>
</gene>
<sequence>MSGTFLLLTLVAAILLVNWRVVLVVLLAVLIALVVLGTGALRPNNAEAVGQPGFTSPAVVTQPPTVV</sequence>
<dbReference type="AlphaFoldDB" id="A0A1M6ULX5"/>
<feature type="transmembrane region" description="Helical" evidence="1">
    <location>
        <begin position="6"/>
        <end position="36"/>
    </location>
</feature>
<accession>A0A1M6ULX5</accession>
<keyword evidence="1" id="KW-0472">Membrane</keyword>
<keyword evidence="1" id="KW-0812">Transmembrane</keyword>
<dbReference type="EMBL" id="FRAP01000010">
    <property type="protein sequence ID" value="SHK70130.1"/>
    <property type="molecule type" value="Genomic_DNA"/>
</dbReference>
<proteinExistence type="predicted"/>
<evidence type="ECO:0000313" key="3">
    <source>
        <dbReference type="Proteomes" id="UP000184363"/>
    </source>
</evidence>
<dbReference type="Proteomes" id="UP000184363">
    <property type="component" value="Unassembled WGS sequence"/>
</dbReference>
<name>A0A1M6ULX5_PSETH</name>